<reference evidence="3 4" key="1">
    <citation type="submission" date="2024-03" db="EMBL/GenBank/DDBJ databases">
        <title>Complete genome sequence of the green alga Chloropicon roscoffensis RCC1871.</title>
        <authorList>
            <person name="Lemieux C."/>
            <person name="Pombert J.-F."/>
            <person name="Otis C."/>
            <person name="Turmel M."/>
        </authorList>
    </citation>
    <scope>NUCLEOTIDE SEQUENCE [LARGE SCALE GENOMIC DNA]</scope>
    <source>
        <strain evidence="3 4">RCC1871</strain>
    </source>
</reference>
<gene>
    <name evidence="3" type="ORF">HKI87_07g47450</name>
</gene>
<organism evidence="3 4">
    <name type="scientific">Chloropicon roscoffensis</name>
    <dbReference type="NCBI Taxonomy" id="1461544"/>
    <lineage>
        <taxon>Eukaryota</taxon>
        <taxon>Viridiplantae</taxon>
        <taxon>Chlorophyta</taxon>
        <taxon>Chloropicophyceae</taxon>
        <taxon>Chloropicales</taxon>
        <taxon>Chloropicaceae</taxon>
        <taxon>Chloropicon</taxon>
    </lineage>
</organism>
<sequence>MKSSLDRVRSTYSAGVKAEGRGKARTGRVASARGSSRRAKADEAAPVARSRGEGVREVPGTPEAEGDAASQAKLKDLQAELDRTKAELWELQKAQNDLKCQAWLQGASGKSTVLARSGKKSSNAEDPGADEGLRSKLAEKDRVISELRAQVGAFRLQRESSVKAQVDAGVSRGMKDAEARHAASLSRRVREVESKSKATVNKLAESLKSFVGGKVVECLEKSLQGCEEDLRWRLDQASERVRGLARRQEGLRTLVAERAGCVEAAAAESRAEMDELRQRNSQLAGALSRARDDASAARSQLSTKDEQLRERLTRLYESQGHSRRLEARVLEIEGQASSRASEFVEANKSLQRKLEDARVTLVEKDRVVSQLEAELRDANQSRASKAAREEEHARLVEELEEMARTSTRLEGLLRESRGENASLIDRVRTLGEDLEAEREKSRACMMEARMEIERQNEKAMEVEREVQELRLSLRRASNDSGEDCKRLSEALEASSSEIGSLKSALAEAQEASEARAREAEDCRVKLSDARKAADLLRSQADKAMKQCEDILLENRSMKEQLGSAKEQSRNKLRQMSAELQEAKGLLKVMRKERHDADARDFKSKSDLQDCKGRMRKLEGALKASNERSKRLGADLEKLQTEHSDMESKLQSSKSEQEKGTKSSLEQVVALQSELIQTTRSVLLLKEEGEKKDERIASMAADLLGRKAEASALSREVEVLKRQKTEMRSQAALMKTKLASRNDSASPARPVGGNEGTDTSVAAVLREATNTKRDESGKGREEFEKVLGRLKRINKKYKLKLAPVIKDAEAKLGREGSLVQLIYTTITGLDRAEVPLDYQITLSTGFESHGAAPVTPELGEQPAKLFLLK</sequence>
<proteinExistence type="predicted"/>
<dbReference type="Proteomes" id="UP001472866">
    <property type="component" value="Chromosome 07"/>
</dbReference>
<feature type="region of interest" description="Disordered" evidence="2">
    <location>
        <begin position="170"/>
        <end position="190"/>
    </location>
</feature>
<feature type="region of interest" description="Disordered" evidence="2">
    <location>
        <begin position="639"/>
        <end position="664"/>
    </location>
</feature>
<accession>A0AAX4PC83</accession>
<protein>
    <submittedName>
        <fullName evidence="3">Uncharacterized protein</fullName>
    </submittedName>
</protein>
<evidence type="ECO:0000256" key="1">
    <source>
        <dbReference type="SAM" id="Coils"/>
    </source>
</evidence>
<dbReference type="EMBL" id="CP151507">
    <property type="protein sequence ID" value="WZN63200.1"/>
    <property type="molecule type" value="Genomic_DNA"/>
</dbReference>
<evidence type="ECO:0000313" key="3">
    <source>
        <dbReference type="EMBL" id="WZN63200.1"/>
    </source>
</evidence>
<keyword evidence="4" id="KW-1185">Reference proteome</keyword>
<evidence type="ECO:0000256" key="2">
    <source>
        <dbReference type="SAM" id="MobiDB-lite"/>
    </source>
</evidence>
<feature type="region of interest" description="Disordered" evidence="2">
    <location>
        <begin position="736"/>
        <end position="756"/>
    </location>
</feature>
<feature type="region of interest" description="Disordered" evidence="2">
    <location>
        <begin position="107"/>
        <end position="136"/>
    </location>
</feature>
<feature type="coiled-coil region" evidence="1">
    <location>
        <begin position="354"/>
        <end position="415"/>
    </location>
</feature>
<feature type="region of interest" description="Disordered" evidence="2">
    <location>
        <begin position="1"/>
        <end position="71"/>
    </location>
</feature>
<name>A0AAX4PC83_9CHLO</name>
<keyword evidence="1" id="KW-0175">Coiled coil</keyword>
<evidence type="ECO:0000313" key="4">
    <source>
        <dbReference type="Proteomes" id="UP001472866"/>
    </source>
</evidence>
<feature type="coiled-coil region" evidence="1">
    <location>
        <begin position="259"/>
        <end position="293"/>
    </location>
</feature>
<dbReference type="AlphaFoldDB" id="A0AAX4PC83"/>